<dbReference type="EMBL" id="AAVQAW010000005">
    <property type="protein sequence ID" value="EGD0648001.1"/>
    <property type="molecule type" value="Genomic_DNA"/>
</dbReference>
<dbReference type="RefSeq" id="WP_348932113.1">
    <property type="nucleotide sequence ID" value="NZ_JALMPY010000010.1"/>
</dbReference>
<protein>
    <submittedName>
        <fullName evidence="1">Uncharacterized protein</fullName>
    </submittedName>
</protein>
<name>A0A828M4B3_ECOLX</name>
<gene>
    <name evidence="1" type="ORF">B6R31_001655</name>
</gene>
<dbReference type="AlphaFoldDB" id="A0A828M4B3"/>
<reference evidence="1" key="1">
    <citation type="submission" date="2018-08" db="EMBL/GenBank/DDBJ databases">
        <authorList>
            <consortium name="GenomeTrakr network: Whole genome sequencing for foodborne pathogen traceback"/>
        </authorList>
    </citation>
    <scope>NUCLEOTIDE SEQUENCE</scope>
    <source>
        <strain evidence="1">NC_STEC178</strain>
    </source>
</reference>
<dbReference type="Proteomes" id="UP000630371">
    <property type="component" value="Unassembled WGS sequence"/>
</dbReference>
<comment type="caution">
    <text evidence="1">The sequence shown here is derived from an EMBL/GenBank/DDBJ whole genome shotgun (WGS) entry which is preliminary data.</text>
</comment>
<accession>A0A828M4B3</accession>
<evidence type="ECO:0000313" key="2">
    <source>
        <dbReference type="Proteomes" id="UP000630371"/>
    </source>
</evidence>
<organism evidence="1 2">
    <name type="scientific">Escherichia coli</name>
    <dbReference type="NCBI Taxonomy" id="562"/>
    <lineage>
        <taxon>Bacteria</taxon>
        <taxon>Pseudomonadati</taxon>
        <taxon>Pseudomonadota</taxon>
        <taxon>Gammaproteobacteria</taxon>
        <taxon>Enterobacterales</taxon>
        <taxon>Enterobacteriaceae</taxon>
        <taxon>Escherichia</taxon>
    </lineage>
</organism>
<evidence type="ECO:0000313" key="1">
    <source>
        <dbReference type="EMBL" id="EGD0648001.1"/>
    </source>
</evidence>
<proteinExistence type="predicted"/>
<sequence>MYSTKKQFKGVCPYCDNVIDYHELKFQVENDTGEILAKCQDCEKMIGIPCKNPNESYIVSGADKIDYLDYECEQPSNLKKIIVSFKYKGDIFRKNPKFDIEAYNLYKCPDCDDNLEKKAYETLAEQYPEWGKKVYQYISEDISGYGYDAEKSIIKVDLTCSCGKNHSALFYKKFDHRDFSDDEFLLGNINKCIPLEDRIDGTITKSDFIELIKKLIIRWELLFDKTYLIFPYVGYTRSQNTELLELWEDIISQSNSNKLNIITKTQTLNSYKNAVSAVFHDYKILSKFNFIPQVIEGAIKNTRFHAKIYCGVSENYVECLSGSANIAKGPTHEQLTFKSYENYDTFYNRFLKEFDTRKVADDVFSIVEKNNSNKCHVLFDQSEGYHHSQLEKSSLIAFIKS</sequence>